<feature type="transmembrane region" description="Helical" evidence="1">
    <location>
        <begin position="184"/>
        <end position="200"/>
    </location>
</feature>
<organism evidence="3 4">
    <name type="scientific">Nocardioides imazamoxiresistens</name>
    <dbReference type="NCBI Taxonomy" id="3231893"/>
    <lineage>
        <taxon>Bacteria</taxon>
        <taxon>Bacillati</taxon>
        <taxon>Actinomycetota</taxon>
        <taxon>Actinomycetes</taxon>
        <taxon>Propionibacteriales</taxon>
        <taxon>Nocardioidaceae</taxon>
        <taxon>Nocardioides</taxon>
    </lineage>
</organism>
<name>A0ABU3PXN3_9ACTN</name>
<feature type="transmembrane region" description="Helical" evidence="1">
    <location>
        <begin position="145"/>
        <end position="164"/>
    </location>
</feature>
<dbReference type="PANTHER" id="PTHR36435">
    <property type="entry name" value="SLR1288 PROTEIN"/>
    <property type="match status" value="1"/>
</dbReference>
<proteinExistence type="predicted"/>
<dbReference type="InterPro" id="IPR003675">
    <property type="entry name" value="Rce1/LyrA-like_dom"/>
</dbReference>
<evidence type="ECO:0000256" key="1">
    <source>
        <dbReference type="SAM" id="Phobius"/>
    </source>
</evidence>
<feature type="transmembrane region" description="Helical" evidence="1">
    <location>
        <begin position="261"/>
        <end position="281"/>
    </location>
</feature>
<keyword evidence="4" id="KW-1185">Reference proteome</keyword>
<dbReference type="PANTHER" id="PTHR36435:SF1">
    <property type="entry name" value="CAAX AMINO TERMINAL PROTEASE FAMILY PROTEIN"/>
    <property type="match status" value="1"/>
</dbReference>
<dbReference type="Pfam" id="PF02517">
    <property type="entry name" value="Rce1-like"/>
    <property type="match status" value="1"/>
</dbReference>
<feature type="transmembrane region" description="Helical" evidence="1">
    <location>
        <begin position="93"/>
        <end position="118"/>
    </location>
</feature>
<feature type="transmembrane region" description="Helical" evidence="1">
    <location>
        <begin position="206"/>
        <end position="226"/>
    </location>
</feature>
<evidence type="ECO:0000313" key="3">
    <source>
        <dbReference type="EMBL" id="MDT9593924.1"/>
    </source>
</evidence>
<gene>
    <name evidence="3" type="ORF">RDV89_12655</name>
</gene>
<accession>A0ABU3PXN3</accession>
<keyword evidence="1" id="KW-0472">Membrane</keyword>
<keyword evidence="1" id="KW-0812">Transmembrane</keyword>
<keyword evidence="1" id="KW-1133">Transmembrane helix</keyword>
<dbReference type="EMBL" id="JAVYII010000005">
    <property type="protein sequence ID" value="MDT9593924.1"/>
    <property type="molecule type" value="Genomic_DNA"/>
</dbReference>
<reference evidence="3 4" key="1">
    <citation type="submission" date="2023-08" db="EMBL/GenBank/DDBJ databases">
        <title>Nocardioides seae sp. nov., a bacterium isolated from a soil.</title>
        <authorList>
            <person name="Wang X."/>
        </authorList>
    </citation>
    <scope>NUCLEOTIDE SEQUENCE [LARGE SCALE GENOMIC DNA]</scope>
    <source>
        <strain evidence="3 4">YZH12</strain>
    </source>
</reference>
<evidence type="ECO:0000313" key="4">
    <source>
        <dbReference type="Proteomes" id="UP001268542"/>
    </source>
</evidence>
<comment type="caution">
    <text evidence="3">The sequence shown here is derived from an EMBL/GenBank/DDBJ whole genome shotgun (WGS) entry which is preliminary data.</text>
</comment>
<dbReference type="Proteomes" id="UP001268542">
    <property type="component" value="Unassembled WGS sequence"/>
</dbReference>
<dbReference type="InterPro" id="IPR052710">
    <property type="entry name" value="CAAX_protease"/>
</dbReference>
<feature type="transmembrane region" description="Helical" evidence="1">
    <location>
        <begin position="238"/>
        <end position="255"/>
    </location>
</feature>
<protein>
    <submittedName>
        <fullName evidence="3">Type II CAAX endopeptidase family protein</fullName>
    </submittedName>
</protein>
<feature type="transmembrane region" description="Helical" evidence="1">
    <location>
        <begin position="52"/>
        <end position="72"/>
    </location>
</feature>
<sequence length="310" mass="32811">MLGVVVVAASMMLVVPLVVLVAFAAVLAATGSGVDGALDALVLDPGEPVRPVTLAYLLTSLAVMIPVVWAVGRLHGLKPRWLSSVAPRIRWKFLLACLGVSVVAFIAGLATSVVVSLLDPSLAEVDPAVDSQVTLASWSATTRDFLLVVLLVTPFQAAAEEYVFRGYLTQVAGGIFSSERLAKVLAVLVPATLFALAHGAQNPPLFFDRFAFGVMAGVLVILTGGLEAPIAMHVVNNWFAFGLAVLLGQMDQVLTATESSWWAVPVTVVRTAVFLGGALLVHRWMRERKRADSAVLIASRGRVYGLSSAR</sequence>
<feature type="domain" description="CAAX prenyl protease 2/Lysostaphin resistance protein A-like" evidence="2">
    <location>
        <begin position="144"/>
        <end position="239"/>
    </location>
</feature>
<evidence type="ECO:0000259" key="2">
    <source>
        <dbReference type="Pfam" id="PF02517"/>
    </source>
</evidence>
<dbReference type="RefSeq" id="WP_315733410.1">
    <property type="nucleotide sequence ID" value="NZ_JAVYII010000005.1"/>
</dbReference>